<dbReference type="Proteomes" id="UP000029590">
    <property type="component" value="Unassembled WGS sequence"/>
</dbReference>
<accession>A0AAW7R726</accession>
<protein>
    <recommendedName>
        <fullName evidence="6">Type III secretion system protein</fullName>
    </recommendedName>
</protein>
<dbReference type="Proteomes" id="UP001059745">
    <property type="component" value="Chromosome 2"/>
</dbReference>
<dbReference type="EMBL" id="CP104215">
    <property type="protein sequence ID" value="UWX74964.1"/>
    <property type="molecule type" value="Genomic_DNA"/>
</dbReference>
<keyword evidence="2" id="KW-1133">Transmembrane helix</keyword>
<evidence type="ECO:0000256" key="2">
    <source>
        <dbReference type="SAM" id="Phobius"/>
    </source>
</evidence>
<feature type="compositionally biased region" description="Low complexity" evidence="1">
    <location>
        <begin position="11"/>
        <end position="29"/>
    </location>
</feature>
<evidence type="ECO:0000256" key="1">
    <source>
        <dbReference type="SAM" id="MobiDB-lite"/>
    </source>
</evidence>
<sequence>MKSNDISSGRSTPTSIPETSTTTSPQVTTPTPPPPTRQASNNALSQLTSQSNRQPSDLGTGTSRPTIRARSGNTPPPVASSSRTTLEHSPLTNRQPPKRPLIKKTLTSATEQERAMIGGGSESGSVHSLQDLHHDTTLTESHHEVDLESVDISDMGALRTQMDNALVSLSGGEPALALHSPASLEALHQALDVDNAPLPRTQQERTMAQSVVQFAQAIVDGGQRGVISAAHSLAVRLPTVYGPTFLRQLAGQGLGGVLNDKHTSKDVQAMVGLLLTMAPVALLVAGMMRDKEKGVQTDASRNSRLALMAIGSVMGMAAIGTGSMAGASASLGAFVLYCAMRDGMQQFVKLNPKDRDGPESRDPTVKDSALSGGAYTVDEFGVGMGMSYTSSPSGAGAAGEVLQTAHGAERAGWNTAGEVFDDWVSNAIKKGGIPDLRAGIEMPTLEGFKDTLTGAFPARATLFTATTLLSQIIADKSTHASPATQTAVNNLGVAMLLGLMYVPFAQMGNIRKPAPGETARGPILPTTATTTATDNGGALTRRNAPANT</sequence>
<evidence type="ECO:0008006" key="6">
    <source>
        <dbReference type="Google" id="ProtNLM"/>
    </source>
</evidence>
<reference evidence="4" key="2">
    <citation type="submission" date="2022-09" db="EMBL/GenBank/DDBJ databases">
        <title>Genomic of Burkholderia gladioli.</title>
        <authorList>
            <person name="Wu H."/>
        </authorList>
    </citation>
    <scope>NUCLEOTIDE SEQUENCE</scope>
    <source>
        <strain evidence="4">ZN-S4</strain>
    </source>
</reference>
<gene>
    <name evidence="3" type="ORF">DM48_777</name>
    <name evidence="4" type="ORF">NYZ96_26000</name>
</gene>
<feature type="transmembrane region" description="Helical" evidence="2">
    <location>
        <begin position="267"/>
        <end position="285"/>
    </location>
</feature>
<keyword evidence="2" id="KW-0472">Membrane</keyword>
<organism evidence="3 5">
    <name type="scientific">Burkholderia gladioli</name>
    <name type="common">Pseudomonas marginata</name>
    <name type="synonym">Phytomonas marginata</name>
    <dbReference type="NCBI Taxonomy" id="28095"/>
    <lineage>
        <taxon>Bacteria</taxon>
        <taxon>Pseudomonadati</taxon>
        <taxon>Pseudomonadota</taxon>
        <taxon>Betaproteobacteria</taxon>
        <taxon>Burkholderiales</taxon>
        <taxon>Burkholderiaceae</taxon>
        <taxon>Burkholderia</taxon>
    </lineage>
</organism>
<feature type="transmembrane region" description="Helical" evidence="2">
    <location>
        <begin position="305"/>
        <end position="337"/>
    </location>
</feature>
<reference evidence="3 5" key="1">
    <citation type="submission" date="2014-04" db="EMBL/GenBank/DDBJ databases">
        <authorList>
            <person name="Bishop-Lilly K.A."/>
            <person name="Broomall S.M."/>
            <person name="Chain P.S."/>
            <person name="Chertkov O."/>
            <person name="Coyne S.R."/>
            <person name="Daligault H.E."/>
            <person name="Davenport K.W."/>
            <person name="Erkkila T."/>
            <person name="Frey K.G."/>
            <person name="Gibbons H.S."/>
            <person name="Gu W."/>
            <person name="Jaissle J."/>
            <person name="Johnson S.L."/>
            <person name="Koroleva G.I."/>
            <person name="Ladner J.T."/>
            <person name="Lo C.-C."/>
            <person name="Minogue T.D."/>
            <person name="Munk C."/>
            <person name="Palacios G.F."/>
            <person name="Redden C.L."/>
            <person name="Rosenzweig C.N."/>
            <person name="Scholz M.B."/>
            <person name="Teshima H."/>
            <person name="Xu Y."/>
        </authorList>
    </citation>
    <scope>NUCLEOTIDE SEQUENCE [LARGE SCALE GENOMIC DNA]</scope>
    <source>
        <strain evidence="3">Gladioli</strain>
        <strain evidence="5">gladioli</strain>
    </source>
</reference>
<evidence type="ECO:0000313" key="4">
    <source>
        <dbReference type="EMBL" id="UWX74964.1"/>
    </source>
</evidence>
<dbReference type="EMBL" id="JPGG01000016">
    <property type="protein sequence ID" value="KGC14896.1"/>
    <property type="molecule type" value="Genomic_DNA"/>
</dbReference>
<dbReference type="AlphaFoldDB" id="A0AAW7R726"/>
<dbReference type="GeneID" id="66462117"/>
<proteinExistence type="predicted"/>
<keyword evidence="2" id="KW-0812">Transmembrane</keyword>
<evidence type="ECO:0000313" key="5">
    <source>
        <dbReference type="Proteomes" id="UP000029590"/>
    </source>
</evidence>
<feature type="region of interest" description="Disordered" evidence="1">
    <location>
        <begin position="513"/>
        <end position="548"/>
    </location>
</feature>
<feature type="compositionally biased region" description="Polar residues" evidence="1">
    <location>
        <begin position="37"/>
        <end position="65"/>
    </location>
</feature>
<dbReference type="KEGG" id="bgo:BM43_6990"/>
<name>A0AAW7R726_BURGA</name>
<feature type="compositionally biased region" description="Polar residues" evidence="1">
    <location>
        <begin position="1"/>
        <end position="10"/>
    </location>
</feature>
<feature type="region of interest" description="Disordered" evidence="1">
    <location>
        <begin position="1"/>
        <end position="102"/>
    </location>
</feature>
<dbReference type="RefSeq" id="WP_036054856.1">
    <property type="nucleotide sequence ID" value="NZ_CADEPT010000009.1"/>
</dbReference>
<evidence type="ECO:0000313" key="3">
    <source>
        <dbReference type="EMBL" id="KGC14896.1"/>
    </source>
</evidence>